<comment type="subcellular location">
    <subcellularLocation>
        <location evidence="3">Cell projection</location>
        <location evidence="3">Cilium</location>
    </subcellularLocation>
</comment>
<dbReference type="PANTHER" id="PTHR20931:SF0">
    <property type="entry name" value="TETRATRICOPEPTIDE REPEAT PROTEIN 30"/>
    <property type="match status" value="1"/>
</dbReference>
<evidence type="ECO:0000256" key="2">
    <source>
        <dbReference type="ARBA" id="ARBA00022803"/>
    </source>
</evidence>
<evidence type="ECO:0000256" key="1">
    <source>
        <dbReference type="ARBA" id="ARBA00022737"/>
    </source>
</evidence>
<dbReference type="GO" id="GO:0005879">
    <property type="term" value="C:axonemal microtubule"/>
    <property type="evidence" value="ECO:0007669"/>
    <property type="project" value="UniProtKB-UniRule"/>
</dbReference>
<dbReference type="GO" id="GO:0030992">
    <property type="term" value="C:intraciliary transport particle B"/>
    <property type="evidence" value="ECO:0007669"/>
    <property type="project" value="TreeGrafter"/>
</dbReference>
<comment type="function">
    <text evidence="3">Required for polyglutamylation of axonemal tubulin. Plays a role in anterograde intraflagellar transport (IFT), the process by which cilia precursors are transported from the base of the cilium to the site of their incorporation at the tip.</text>
</comment>
<comment type="similarity">
    <text evidence="3">Belongs to the TTC30/dfy-1/fleer family.</text>
</comment>
<gene>
    <name evidence="4" type="ORF">TPSB3V08_LOCUS13891</name>
</gene>
<evidence type="ECO:0000313" key="4">
    <source>
        <dbReference type="EMBL" id="CAD7420476.1"/>
    </source>
</evidence>
<keyword evidence="1" id="KW-0677">Repeat</keyword>
<organism evidence="4">
    <name type="scientific">Timema poppense</name>
    <name type="common">Walking stick</name>
    <dbReference type="NCBI Taxonomy" id="170557"/>
    <lineage>
        <taxon>Eukaryota</taxon>
        <taxon>Metazoa</taxon>
        <taxon>Ecdysozoa</taxon>
        <taxon>Arthropoda</taxon>
        <taxon>Hexapoda</taxon>
        <taxon>Insecta</taxon>
        <taxon>Pterygota</taxon>
        <taxon>Neoptera</taxon>
        <taxon>Polyneoptera</taxon>
        <taxon>Phasmatodea</taxon>
        <taxon>Timematodea</taxon>
        <taxon>Timematoidea</taxon>
        <taxon>Timematidae</taxon>
        <taxon>Timema</taxon>
    </lineage>
</organism>
<dbReference type="InterPro" id="IPR039941">
    <property type="entry name" value="TT30"/>
</dbReference>
<reference evidence="4" key="1">
    <citation type="submission" date="2020-11" db="EMBL/GenBank/DDBJ databases">
        <authorList>
            <person name="Tran Van P."/>
        </authorList>
    </citation>
    <scope>NUCLEOTIDE SEQUENCE</scope>
</reference>
<keyword evidence="3" id="KW-0969">Cilium</keyword>
<dbReference type="PANTHER" id="PTHR20931">
    <property type="entry name" value="TETRATRICOPEPTIDE REPEAT PROTEIN 30"/>
    <property type="match status" value="1"/>
</dbReference>
<accession>A0A7R9DVF3</accession>
<dbReference type="GO" id="GO:0042073">
    <property type="term" value="P:intraciliary transport"/>
    <property type="evidence" value="ECO:0007669"/>
    <property type="project" value="UniProtKB-UniRule"/>
</dbReference>
<dbReference type="AlphaFoldDB" id="A0A7R9DVF3"/>
<evidence type="ECO:0000256" key="3">
    <source>
        <dbReference type="RuleBase" id="RU367070"/>
    </source>
</evidence>
<name>A0A7R9DVF3_TIMPO</name>
<dbReference type="GO" id="GO:0120170">
    <property type="term" value="F:intraciliary transport particle B binding"/>
    <property type="evidence" value="ECO:0007669"/>
    <property type="project" value="TreeGrafter"/>
</dbReference>
<proteinExistence type="inferred from homology"/>
<dbReference type="EMBL" id="OD031954">
    <property type="protein sequence ID" value="CAD7420476.1"/>
    <property type="molecule type" value="Genomic_DNA"/>
</dbReference>
<keyword evidence="2 3" id="KW-0802">TPR repeat</keyword>
<sequence length="63" mass="7444">MIATRDSVFQECLQFLEQCEVYGRDVKTVIEQPLEESHLHQGKNTVTYEARLLKSLLLRLQMY</sequence>
<keyword evidence="3" id="KW-0970">Cilium biogenesis/degradation</keyword>
<protein>
    <recommendedName>
        <fullName evidence="3">Tetratricopeptide repeat protein 30</fullName>
    </recommendedName>
</protein>
<keyword evidence="3" id="KW-0966">Cell projection</keyword>